<dbReference type="GO" id="GO:0006355">
    <property type="term" value="P:regulation of DNA-templated transcription"/>
    <property type="evidence" value="ECO:0007669"/>
    <property type="project" value="InterPro"/>
</dbReference>
<dbReference type="FunFam" id="2.170.150.80:FF:000002">
    <property type="entry name" value="Nac domain-containing protein 86"/>
    <property type="match status" value="1"/>
</dbReference>
<keyword evidence="10" id="KW-1185">Reference proteome</keyword>
<dbReference type="Proteomes" id="UP001497480">
    <property type="component" value="Unassembled WGS sequence"/>
</dbReference>
<feature type="coiled-coil region" evidence="6">
    <location>
        <begin position="436"/>
        <end position="484"/>
    </location>
</feature>
<dbReference type="GO" id="GO:0003677">
    <property type="term" value="F:DNA binding"/>
    <property type="evidence" value="ECO:0007669"/>
    <property type="project" value="UniProtKB-KW"/>
</dbReference>
<name>A0AAV1X604_LUPLU</name>
<evidence type="ECO:0000256" key="3">
    <source>
        <dbReference type="ARBA" id="ARBA00023125"/>
    </source>
</evidence>
<evidence type="ECO:0000256" key="1">
    <source>
        <dbReference type="ARBA" id="ARBA00004123"/>
    </source>
</evidence>
<keyword evidence="3" id="KW-0238">DNA-binding</keyword>
<dbReference type="Pfam" id="PF02365">
    <property type="entry name" value="NAM"/>
    <property type="match status" value="1"/>
</dbReference>
<dbReference type="PANTHER" id="PTHR31744">
    <property type="entry name" value="PROTEIN CUP-SHAPED COTYLEDON 2-RELATED"/>
    <property type="match status" value="1"/>
</dbReference>
<evidence type="ECO:0000313" key="9">
    <source>
        <dbReference type="EMBL" id="CAL0316792.1"/>
    </source>
</evidence>
<dbReference type="AlphaFoldDB" id="A0AAV1X604"/>
<accession>A0AAV1X604</accession>
<evidence type="ECO:0000256" key="6">
    <source>
        <dbReference type="SAM" id="Coils"/>
    </source>
</evidence>
<reference evidence="9 10" key="1">
    <citation type="submission" date="2024-03" db="EMBL/GenBank/DDBJ databases">
        <authorList>
            <person name="Martinez-Hernandez J."/>
        </authorList>
    </citation>
    <scope>NUCLEOTIDE SEQUENCE [LARGE SCALE GENOMIC DNA]</scope>
</reference>
<keyword evidence="6" id="KW-0175">Coiled coil</keyword>
<evidence type="ECO:0000256" key="4">
    <source>
        <dbReference type="ARBA" id="ARBA00023163"/>
    </source>
</evidence>
<dbReference type="PANTHER" id="PTHR31744:SF210">
    <property type="entry name" value="NAC DOMAIN-CONTAINING PROTEIN 86-LIKE"/>
    <property type="match status" value="1"/>
</dbReference>
<sequence length="488" mass="54791">MGRETHLLPPPPPTIPSTTTYTHQPPLALSMVAPLPSSVASGSTPVVVAGAASSIPSPTSLAPGFRFHPTDEELVIYYLKRKVGRKSFRFDAISELDIYRSEPWELADKSKLKTRDQEWYFFSALDKKYGNGGRMNRATNKGYWKATGNDRPVKHEQRIVGLKKTLVFHSGRAPDGKRTNWVMHEYRLVDEELEKARTANVSSQDAFVLCRVFHKNNIGPPNGQRYAPFVEEDWDDESGLVPGAQSAEPIFVAEQPCIESNDHVLCIEGRKDVEQDTQSVTKASFDVNKLPIETQSLLAVCKRESMAEFPSSPEKGDSKLMPDEYPSFQPDNHKAFSQIYKRRRYNLNNHLNASGDSIRTSQDPCSSTITTAATTLPTATAIPNPTTTYTAPKKHFLSALVEFSLMESLESKEVQSPDFDADNLELTMPPSSLKFIKHLQSEMQKLSVERETMRFEMMSSQAMVNILQSRVDQLNKENEELKKMVGNL</sequence>
<gene>
    <name evidence="9" type="ORF">LLUT_LOCUS17852</name>
</gene>
<dbReference type="PROSITE" id="PS51005">
    <property type="entry name" value="NAC"/>
    <property type="match status" value="1"/>
</dbReference>
<evidence type="ECO:0000256" key="2">
    <source>
        <dbReference type="ARBA" id="ARBA00023015"/>
    </source>
</evidence>
<dbReference type="InterPro" id="IPR003441">
    <property type="entry name" value="NAC-dom"/>
</dbReference>
<protein>
    <recommendedName>
        <fullName evidence="8">NAC domain-containing protein</fullName>
    </recommendedName>
</protein>
<comment type="caution">
    <text evidence="9">The sequence shown here is derived from an EMBL/GenBank/DDBJ whole genome shotgun (WGS) entry which is preliminary data.</text>
</comment>
<dbReference type="Gene3D" id="2.170.150.80">
    <property type="entry name" value="NAC domain"/>
    <property type="match status" value="1"/>
</dbReference>
<feature type="region of interest" description="Disordered" evidence="7">
    <location>
        <begin position="1"/>
        <end position="21"/>
    </location>
</feature>
<dbReference type="GO" id="GO:0005634">
    <property type="term" value="C:nucleus"/>
    <property type="evidence" value="ECO:0007669"/>
    <property type="project" value="UniProtKB-SubCell"/>
</dbReference>
<dbReference type="EMBL" id="CAXHTB010000012">
    <property type="protein sequence ID" value="CAL0316792.1"/>
    <property type="molecule type" value="Genomic_DNA"/>
</dbReference>
<dbReference type="SUPFAM" id="SSF101941">
    <property type="entry name" value="NAC domain"/>
    <property type="match status" value="1"/>
</dbReference>
<evidence type="ECO:0000313" key="10">
    <source>
        <dbReference type="Proteomes" id="UP001497480"/>
    </source>
</evidence>
<dbReference type="InterPro" id="IPR036093">
    <property type="entry name" value="NAC_dom_sf"/>
</dbReference>
<keyword evidence="5" id="KW-0539">Nucleus</keyword>
<feature type="domain" description="NAC" evidence="8">
    <location>
        <begin position="61"/>
        <end position="215"/>
    </location>
</feature>
<keyword evidence="2" id="KW-0805">Transcription regulation</keyword>
<comment type="subcellular location">
    <subcellularLocation>
        <location evidence="1">Nucleus</location>
    </subcellularLocation>
</comment>
<evidence type="ECO:0000256" key="5">
    <source>
        <dbReference type="ARBA" id="ARBA00023242"/>
    </source>
</evidence>
<evidence type="ECO:0000259" key="8">
    <source>
        <dbReference type="PROSITE" id="PS51005"/>
    </source>
</evidence>
<evidence type="ECO:0000256" key="7">
    <source>
        <dbReference type="SAM" id="MobiDB-lite"/>
    </source>
</evidence>
<keyword evidence="4" id="KW-0804">Transcription</keyword>
<organism evidence="9 10">
    <name type="scientific">Lupinus luteus</name>
    <name type="common">European yellow lupine</name>
    <dbReference type="NCBI Taxonomy" id="3873"/>
    <lineage>
        <taxon>Eukaryota</taxon>
        <taxon>Viridiplantae</taxon>
        <taxon>Streptophyta</taxon>
        <taxon>Embryophyta</taxon>
        <taxon>Tracheophyta</taxon>
        <taxon>Spermatophyta</taxon>
        <taxon>Magnoliopsida</taxon>
        <taxon>eudicotyledons</taxon>
        <taxon>Gunneridae</taxon>
        <taxon>Pentapetalae</taxon>
        <taxon>rosids</taxon>
        <taxon>fabids</taxon>
        <taxon>Fabales</taxon>
        <taxon>Fabaceae</taxon>
        <taxon>Papilionoideae</taxon>
        <taxon>50 kb inversion clade</taxon>
        <taxon>genistoids sensu lato</taxon>
        <taxon>core genistoids</taxon>
        <taxon>Genisteae</taxon>
        <taxon>Lupinus</taxon>
    </lineage>
</organism>
<proteinExistence type="predicted"/>